<evidence type="ECO:0000256" key="3">
    <source>
        <dbReference type="ARBA" id="ARBA00022643"/>
    </source>
</evidence>
<dbReference type="Proteomes" id="UP001595848">
    <property type="component" value="Unassembled WGS sequence"/>
</dbReference>
<dbReference type="InterPro" id="IPR037396">
    <property type="entry name" value="FMN_HAD"/>
</dbReference>
<dbReference type="PIRSF" id="PIRSF000138">
    <property type="entry name" value="Al-hdrx_acd_dh"/>
    <property type="match status" value="1"/>
</dbReference>
<gene>
    <name evidence="6" type="ORF">ACFOY1_06980</name>
</gene>
<keyword evidence="7" id="KW-1185">Reference proteome</keyword>
<keyword evidence="4" id="KW-0560">Oxidoreductase</keyword>
<dbReference type="PANTHER" id="PTHR10578:SF107">
    <property type="entry name" value="2-HYDROXYACID OXIDASE 1"/>
    <property type="match status" value="1"/>
</dbReference>
<comment type="cofactor">
    <cofactor evidence="1">
        <name>FMN</name>
        <dbReference type="ChEBI" id="CHEBI:58210"/>
    </cofactor>
</comment>
<reference evidence="7" key="1">
    <citation type="journal article" date="2019" name="Int. J. Syst. Evol. Microbiol.">
        <title>The Global Catalogue of Microorganisms (GCM) 10K type strain sequencing project: providing services to taxonomists for standard genome sequencing and annotation.</title>
        <authorList>
            <consortium name="The Broad Institute Genomics Platform"/>
            <consortium name="The Broad Institute Genome Sequencing Center for Infectious Disease"/>
            <person name="Wu L."/>
            <person name="Ma J."/>
        </authorList>
    </citation>
    <scope>NUCLEOTIDE SEQUENCE [LARGE SCALE GENOMIC DNA]</scope>
    <source>
        <strain evidence="7">LMG 24813</strain>
    </source>
</reference>
<keyword evidence="3" id="KW-0288">FMN</keyword>
<dbReference type="EMBL" id="JBHSBV010000002">
    <property type="protein sequence ID" value="MFC4200691.1"/>
    <property type="molecule type" value="Genomic_DNA"/>
</dbReference>
<dbReference type="InterPro" id="IPR012133">
    <property type="entry name" value="Alpha-hydoxy_acid_DH_FMN"/>
</dbReference>
<sequence length="400" mass="43204">MPLLPPSVTQAQSIAELRLIAKRRLPRVVFDFFDGGAEDELTLRDNRVAFERVRLLPRVLADVSQVSTGCQALGAPAGYPLAIAPTGGVGYGWHGGDIAIARAAARHGIPYTLSTSATASIEEVAREAPGRLWFQAYVLKNQDFFHQLIERARAADYEALVITVDLAVGGKRERDVRNGFRTPFRLTRRSLVDVALHPRWALSLLRHGMPVNKNLIGLQRDVTSVAGAASAVGRNYDPSFDWDRLARVRDRWPRKLIVKGVLRPDVADRLARLGIDAVVVSNHGGRQLDGGCATLDALPDVVDAIAGHIPVWLDGGVRRGVDILKARALGAEGVLVGRATLYGAVAGGNAGAQRALEILTDEFVRAMKLCGARSIDDIDKTLLARATAEHSLRPAAKEGL</sequence>
<evidence type="ECO:0000256" key="2">
    <source>
        <dbReference type="ARBA" id="ARBA00022630"/>
    </source>
</evidence>
<evidence type="ECO:0000256" key="4">
    <source>
        <dbReference type="ARBA" id="ARBA00023002"/>
    </source>
</evidence>
<protein>
    <submittedName>
        <fullName evidence="6">Alpha-hydroxy-acid oxidizing protein</fullName>
    </submittedName>
</protein>
<name>A0ABV8NWI1_9BURK</name>
<dbReference type="RefSeq" id="WP_217964075.1">
    <property type="nucleotide sequence ID" value="NZ_JAHTBN010000003.1"/>
</dbReference>
<evidence type="ECO:0000256" key="1">
    <source>
        <dbReference type="ARBA" id="ARBA00001917"/>
    </source>
</evidence>
<feature type="domain" description="FMN hydroxy acid dehydrogenase" evidence="5">
    <location>
        <begin position="6"/>
        <end position="388"/>
    </location>
</feature>
<proteinExistence type="predicted"/>
<evidence type="ECO:0000259" key="5">
    <source>
        <dbReference type="PROSITE" id="PS51349"/>
    </source>
</evidence>
<dbReference type="InterPro" id="IPR008259">
    <property type="entry name" value="FMN_hydac_DH_AS"/>
</dbReference>
<dbReference type="Pfam" id="PF01070">
    <property type="entry name" value="FMN_dh"/>
    <property type="match status" value="1"/>
</dbReference>
<dbReference type="PROSITE" id="PS00557">
    <property type="entry name" value="FMN_HYDROXY_ACID_DH_1"/>
    <property type="match status" value="1"/>
</dbReference>
<dbReference type="PANTHER" id="PTHR10578">
    <property type="entry name" value="S -2-HYDROXY-ACID OXIDASE-RELATED"/>
    <property type="match status" value="1"/>
</dbReference>
<keyword evidence="2" id="KW-0285">Flavoprotein</keyword>
<evidence type="ECO:0000313" key="7">
    <source>
        <dbReference type="Proteomes" id="UP001595848"/>
    </source>
</evidence>
<organism evidence="6 7">
    <name type="scientific">Candidimonas humi</name>
    <dbReference type="NCBI Taxonomy" id="683355"/>
    <lineage>
        <taxon>Bacteria</taxon>
        <taxon>Pseudomonadati</taxon>
        <taxon>Pseudomonadota</taxon>
        <taxon>Betaproteobacteria</taxon>
        <taxon>Burkholderiales</taxon>
        <taxon>Alcaligenaceae</taxon>
        <taxon>Candidimonas</taxon>
    </lineage>
</organism>
<accession>A0ABV8NWI1</accession>
<dbReference type="PROSITE" id="PS51349">
    <property type="entry name" value="FMN_HYDROXY_ACID_DH_2"/>
    <property type="match status" value="1"/>
</dbReference>
<evidence type="ECO:0000313" key="6">
    <source>
        <dbReference type="EMBL" id="MFC4200691.1"/>
    </source>
</evidence>
<dbReference type="InterPro" id="IPR000262">
    <property type="entry name" value="FMN-dep_DH"/>
</dbReference>
<comment type="caution">
    <text evidence="6">The sequence shown here is derived from an EMBL/GenBank/DDBJ whole genome shotgun (WGS) entry which is preliminary data.</text>
</comment>